<evidence type="ECO:0000313" key="2">
    <source>
        <dbReference type="Proteomes" id="UP001596547"/>
    </source>
</evidence>
<protein>
    <recommendedName>
        <fullName evidence="3">Halobacterial output domain-containing protein</fullName>
    </recommendedName>
</protein>
<name>A0ABD6AAD9_9EURY</name>
<dbReference type="InterPro" id="IPR058967">
    <property type="entry name" value="Hfq-like"/>
</dbReference>
<dbReference type="AlphaFoldDB" id="A0ABD6AAD9"/>
<dbReference type="GeneID" id="79315976"/>
<keyword evidence="2" id="KW-1185">Reference proteome</keyword>
<sequence>MVVSTDSIWEFLADLFEEEYADVTVYGDADERTVLHEGPVRVRANGWIELPAGRLLSPGTVHHVDVHSSGSPDDGVDRP</sequence>
<dbReference type="Pfam" id="PF26264">
    <property type="entry name" value="Halo_Hfq_like"/>
    <property type="match status" value="1"/>
</dbReference>
<dbReference type="Proteomes" id="UP001596547">
    <property type="component" value="Unassembled WGS sequence"/>
</dbReference>
<evidence type="ECO:0000313" key="1">
    <source>
        <dbReference type="EMBL" id="MFC7317355.1"/>
    </source>
</evidence>
<accession>A0ABD6AAD9</accession>
<comment type="caution">
    <text evidence="1">The sequence shown here is derived from an EMBL/GenBank/DDBJ whole genome shotgun (WGS) entry which is preliminary data.</text>
</comment>
<evidence type="ECO:0008006" key="3">
    <source>
        <dbReference type="Google" id="ProtNLM"/>
    </source>
</evidence>
<reference evidence="1 2" key="1">
    <citation type="journal article" date="2019" name="Int. J. Syst. Evol. Microbiol.">
        <title>The Global Catalogue of Microorganisms (GCM) 10K type strain sequencing project: providing services to taxonomists for standard genome sequencing and annotation.</title>
        <authorList>
            <consortium name="The Broad Institute Genomics Platform"/>
            <consortium name="The Broad Institute Genome Sequencing Center for Infectious Disease"/>
            <person name="Wu L."/>
            <person name="Ma J."/>
        </authorList>
    </citation>
    <scope>NUCLEOTIDE SEQUENCE [LARGE SCALE GENOMIC DNA]</scope>
    <source>
        <strain evidence="1 2">PSR21</strain>
    </source>
</reference>
<dbReference type="RefSeq" id="WP_276303396.1">
    <property type="nucleotide sequence ID" value="NZ_CP119992.1"/>
</dbReference>
<dbReference type="EMBL" id="JBHTBF010000002">
    <property type="protein sequence ID" value="MFC7317355.1"/>
    <property type="molecule type" value="Genomic_DNA"/>
</dbReference>
<gene>
    <name evidence="1" type="ORF">ACFQPE_11235</name>
</gene>
<organism evidence="1 2">
    <name type="scientific">Halomarina halobia</name>
    <dbReference type="NCBI Taxonomy" id="3033386"/>
    <lineage>
        <taxon>Archaea</taxon>
        <taxon>Methanobacteriati</taxon>
        <taxon>Methanobacteriota</taxon>
        <taxon>Stenosarchaea group</taxon>
        <taxon>Halobacteria</taxon>
        <taxon>Halobacteriales</taxon>
        <taxon>Natronomonadaceae</taxon>
        <taxon>Halomarina</taxon>
    </lineage>
</organism>
<proteinExistence type="predicted"/>